<keyword evidence="4" id="KW-0175">Coiled coil</keyword>
<dbReference type="KEGG" id="acae:HYG86_12750"/>
<feature type="domain" description="ABC transporter" evidence="5">
    <location>
        <begin position="4"/>
        <end position="255"/>
    </location>
</feature>
<organism evidence="6 7">
    <name type="scientific">Alkalicella caledoniensis</name>
    <dbReference type="NCBI Taxonomy" id="2731377"/>
    <lineage>
        <taxon>Bacteria</taxon>
        <taxon>Bacillati</taxon>
        <taxon>Bacillota</taxon>
        <taxon>Clostridia</taxon>
        <taxon>Eubacteriales</taxon>
        <taxon>Proteinivoracaceae</taxon>
        <taxon>Alkalicella</taxon>
    </lineage>
</organism>
<proteinExistence type="predicted"/>
<dbReference type="Pfam" id="PF16326">
    <property type="entry name" value="ABC_tran_CTD"/>
    <property type="match status" value="1"/>
</dbReference>
<feature type="domain" description="ABC transporter" evidence="5">
    <location>
        <begin position="319"/>
        <end position="539"/>
    </location>
</feature>
<dbReference type="SMART" id="SM00382">
    <property type="entry name" value="AAA"/>
    <property type="match status" value="2"/>
</dbReference>
<evidence type="ECO:0000313" key="6">
    <source>
        <dbReference type="EMBL" id="QNO15577.1"/>
    </source>
</evidence>
<evidence type="ECO:0000256" key="3">
    <source>
        <dbReference type="ARBA" id="ARBA00022840"/>
    </source>
</evidence>
<dbReference type="InterPro" id="IPR032781">
    <property type="entry name" value="ABC_tran_Xtn"/>
</dbReference>
<keyword evidence="1" id="KW-0677">Repeat</keyword>
<keyword evidence="3 6" id="KW-0067">ATP-binding</keyword>
<dbReference type="FunFam" id="3.40.50.300:FF:000011">
    <property type="entry name" value="Putative ABC transporter ATP-binding component"/>
    <property type="match status" value="1"/>
</dbReference>
<accession>A0A7G9WA65</accession>
<evidence type="ECO:0000259" key="5">
    <source>
        <dbReference type="PROSITE" id="PS50893"/>
    </source>
</evidence>
<dbReference type="Pfam" id="PF00005">
    <property type="entry name" value="ABC_tran"/>
    <property type="match status" value="2"/>
</dbReference>
<sequence length="632" mass="72529">MTMLTIENVSKGYIDKPLFKDISLSIKENDKLGLIGPNGSGKSTLVGIISGTVVPDTGKRSVGKEIKVYYLQQDPEFDQEGTIIREVFRGEEDVLKALYTYQQLLEQLDLEPSNQSVINEISRMNIKLDNLKAWDIESSAKSILSQLGLENLSVRVSQLSGGERKRVALARALITPCDLLILDEPTNHLDTGSITYLEDFLIKRKGALLLITHDRYFLDRVVNQIIEIDRTSLYTYKGNYSQFLELKTLREEDIAGSERKHRSLLRKELAWIRQGAKARSTKQKFRKERYEELKEKELTKAKSTLEIDIASQRLGRKVIEFDNVSKSFDDRKLIRDFTYTVVPGDRIGIIGKNGTGKSTLLNMITGHAVPDSGEVVIGETVKIGYYDQESTVLDDELRVIEYIKNIRMNITTQSGETISAGQMLEKFLFPSHLQWTYIKRLSGGEKRRLYLLGILMEEPNVLLLDEPTNDLDIDTLTILEDFLEDFGGAVIIVSHDRYFLDKCADHLFCFEDGGVIKRYVGSFSEYIEEHPHQIIKGKVKEPQRAPQKQKEKAKAKFSYKEQKEYDEIQGIMEDLESQIEHTQAEISQCGSDYVKLQELQEKIDELQTQLDQKMERWMELEEMNEMFKDLKS</sequence>
<dbReference type="CDD" id="cd03221">
    <property type="entry name" value="ABCF_EF-3"/>
    <property type="match status" value="2"/>
</dbReference>
<evidence type="ECO:0000256" key="4">
    <source>
        <dbReference type="SAM" id="Coils"/>
    </source>
</evidence>
<dbReference type="Proteomes" id="UP000516160">
    <property type="component" value="Chromosome"/>
</dbReference>
<dbReference type="SUPFAM" id="SSF52540">
    <property type="entry name" value="P-loop containing nucleoside triphosphate hydrolases"/>
    <property type="match status" value="2"/>
</dbReference>
<dbReference type="GO" id="GO:0005524">
    <property type="term" value="F:ATP binding"/>
    <property type="evidence" value="ECO:0007669"/>
    <property type="project" value="UniProtKB-KW"/>
</dbReference>
<feature type="coiled-coil region" evidence="4">
    <location>
        <begin position="565"/>
        <end position="623"/>
    </location>
</feature>
<keyword evidence="2" id="KW-0547">Nucleotide-binding</keyword>
<dbReference type="PROSITE" id="PS50893">
    <property type="entry name" value="ABC_TRANSPORTER_2"/>
    <property type="match status" value="2"/>
</dbReference>
<dbReference type="GO" id="GO:0003677">
    <property type="term" value="F:DNA binding"/>
    <property type="evidence" value="ECO:0007669"/>
    <property type="project" value="InterPro"/>
</dbReference>
<protein>
    <submittedName>
        <fullName evidence="6">ABC-F family ATP-binding cassette domain-containing protein</fullName>
    </submittedName>
</protein>
<dbReference type="InterPro" id="IPR003439">
    <property type="entry name" value="ABC_transporter-like_ATP-bd"/>
</dbReference>
<reference evidence="6 7" key="1">
    <citation type="submission" date="2020-07" db="EMBL/GenBank/DDBJ databases">
        <title>Alkalicella. sp. LB2 genome.</title>
        <authorList>
            <person name="Postec A."/>
            <person name="Quemeneur M."/>
        </authorList>
    </citation>
    <scope>NUCLEOTIDE SEQUENCE [LARGE SCALE GENOMIC DNA]</scope>
    <source>
        <strain evidence="6 7">LB2</strain>
    </source>
</reference>
<dbReference type="RefSeq" id="WP_213165957.1">
    <property type="nucleotide sequence ID" value="NZ_CP058559.1"/>
</dbReference>
<dbReference type="FunFam" id="3.40.50.300:FF:000309">
    <property type="entry name" value="ABC transporter ATP-binding protein"/>
    <property type="match status" value="1"/>
</dbReference>
<evidence type="ECO:0000256" key="1">
    <source>
        <dbReference type="ARBA" id="ARBA00022737"/>
    </source>
</evidence>
<dbReference type="PROSITE" id="PS00211">
    <property type="entry name" value="ABC_TRANSPORTER_1"/>
    <property type="match status" value="1"/>
</dbReference>
<dbReference type="Pfam" id="PF12848">
    <property type="entry name" value="ABC_tran_Xtn"/>
    <property type="match status" value="1"/>
</dbReference>
<dbReference type="PANTHER" id="PTHR42855">
    <property type="entry name" value="ABC TRANSPORTER ATP-BINDING SUBUNIT"/>
    <property type="match status" value="1"/>
</dbReference>
<dbReference type="InterPro" id="IPR037118">
    <property type="entry name" value="Val-tRNA_synth_C_sf"/>
</dbReference>
<dbReference type="InterPro" id="IPR032524">
    <property type="entry name" value="ABC_tran_C"/>
</dbReference>
<dbReference type="InterPro" id="IPR017871">
    <property type="entry name" value="ABC_transporter-like_CS"/>
</dbReference>
<dbReference type="EMBL" id="CP058559">
    <property type="protein sequence ID" value="QNO15577.1"/>
    <property type="molecule type" value="Genomic_DNA"/>
</dbReference>
<dbReference type="Gene3D" id="3.40.50.300">
    <property type="entry name" value="P-loop containing nucleotide triphosphate hydrolases"/>
    <property type="match status" value="2"/>
</dbReference>
<gene>
    <name evidence="6" type="ORF">HYG86_12750</name>
</gene>
<dbReference type="AlphaFoldDB" id="A0A7G9WA65"/>
<evidence type="ECO:0000256" key="2">
    <source>
        <dbReference type="ARBA" id="ARBA00022741"/>
    </source>
</evidence>
<evidence type="ECO:0000313" key="7">
    <source>
        <dbReference type="Proteomes" id="UP000516160"/>
    </source>
</evidence>
<dbReference type="InterPro" id="IPR051309">
    <property type="entry name" value="ABCF_ATPase"/>
</dbReference>
<dbReference type="GO" id="GO:0016887">
    <property type="term" value="F:ATP hydrolysis activity"/>
    <property type="evidence" value="ECO:0007669"/>
    <property type="project" value="InterPro"/>
</dbReference>
<dbReference type="Gene3D" id="1.10.287.380">
    <property type="entry name" value="Valyl-tRNA synthetase, C-terminal domain"/>
    <property type="match status" value="1"/>
</dbReference>
<keyword evidence="7" id="KW-1185">Reference proteome</keyword>
<dbReference type="InterPro" id="IPR003593">
    <property type="entry name" value="AAA+_ATPase"/>
</dbReference>
<dbReference type="InterPro" id="IPR027417">
    <property type="entry name" value="P-loop_NTPase"/>
</dbReference>
<dbReference type="PANTHER" id="PTHR42855:SF1">
    <property type="entry name" value="ABC TRANSPORTER DOMAIN-CONTAINING PROTEIN"/>
    <property type="match status" value="1"/>
</dbReference>
<name>A0A7G9WA65_ALKCA</name>